<name>A0A1H7RM62_STRJI</name>
<dbReference type="Proteomes" id="UP000183015">
    <property type="component" value="Unassembled WGS sequence"/>
</dbReference>
<evidence type="ECO:0000313" key="3">
    <source>
        <dbReference type="Proteomes" id="UP000183015"/>
    </source>
</evidence>
<feature type="compositionally biased region" description="Low complexity" evidence="1">
    <location>
        <begin position="75"/>
        <end position="92"/>
    </location>
</feature>
<evidence type="ECO:0000313" key="2">
    <source>
        <dbReference type="EMBL" id="SEL61129.1"/>
    </source>
</evidence>
<dbReference type="AlphaFoldDB" id="A0A1H7RM62"/>
<proteinExistence type="predicted"/>
<feature type="compositionally biased region" description="Polar residues" evidence="1">
    <location>
        <begin position="56"/>
        <end position="73"/>
    </location>
</feature>
<protein>
    <submittedName>
        <fullName evidence="2">Uncharacterized protein</fullName>
    </submittedName>
</protein>
<keyword evidence="3" id="KW-1185">Reference proteome</keyword>
<feature type="region of interest" description="Disordered" evidence="1">
    <location>
        <begin position="53"/>
        <end position="107"/>
    </location>
</feature>
<dbReference type="eggNOG" id="ENOG5033978">
    <property type="taxonomic scope" value="Bacteria"/>
</dbReference>
<dbReference type="STRING" id="235985.SAMN05414137_110201"/>
<sequence>MLVQTAAWAAATGAAVSVSWFGVHRVLADDGYQQPSALGLTVAGSVSLSPAPLPTTIGTATQLPQSPTATPTHRPTPGHSRSTTPSPSSTPSADATGNVRSYTPPGGRIVVSMGATSAELVSATPNSGWGMHVYTGDQWLRVDFTQGSTDSIFYVTWNGHPPMVQTWPPQ</sequence>
<evidence type="ECO:0000256" key="1">
    <source>
        <dbReference type="SAM" id="MobiDB-lite"/>
    </source>
</evidence>
<dbReference type="EMBL" id="FOAZ01000010">
    <property type="protein sequence ID" value="SEL61129.1"/>
    <property type="molecule type" value="Genomic_DNA"/>
</dbReference>
<reference evidence="3" key="1">
    <citation type="submission" date="2016-10" db="EMBL/GenBank/DDBJ databases">
        <authorList>
            <person name="Varghese N."/>
        </authorList>
    </citation>
    <scope>NUCLEOTIDE SEQUENCE [LARGE SCALE GENOMIC DNA]</scope>
    <source>
        <strain evidence="3">DSM 45096 / BCRC 16803 / CGMCC 4.1857 / CIP 109030 / JCM 12277 / KCTC 19219 / NBRC 100920 / 33214</strain>
    </source>
</reference>
<organism evidence="2 3">
    <name type="scientific">Streptacidiphilus jiangxiensis</name>
    <dbReference type="NCBI Taxonomy" id="235985"/>
    <lineage>
        <taxon>Bacteria</taxon>
        <taxon>Bacillati</taxon>
        <taxon>Actinomycetota</taxon>
        <taxon>Actinomycetes</taxon>
        <taxon>Kitasatosporales</taxon>
        <taxon>Streptomycetaceae</taxon>
        <taxon>Streptacidiphilus</taxon>
    </lineage>
</organism>
<gene>
    <name evidence="2" type="ORF">SAMN05414137_110201</name>
</gene>
<accession>A0A1H7RM62</accession>